<sequence length="91" mass="10673">MHRVPEFHQLDHLIKPHDGKIPTKGWLEHHGHWDGWWLGTALEKTHMQKMVLTHLYCHGYLPIHAVEKGQYSRLAKIFNVPLLKNANIILT</sequence>
<reference evidence="1 2" key="1">
    <citation type="submission" date="2019-05" db="EMBL/GenBank/DDBJ databases">
        <title>Another draft genome of Portunus trituberculatus and its Hox gene families provides insights of decapod evolution.</title>
        <authorList>
            <person name="Jeong J.-H."/>
            <person name="Song I."/>
            <person name="Kim S."/>
            <person name="Choi T."/>
            <person name="Kim D."/>
            <person name="Ryu S."/>
            <person name="Kim W."/>
        </authorList>
    </citation>
    <scope>NUCLEOTIDE SEQUENCE [LARGE SCALE GENOMIC DNA]</scope>
    <source>
        <tissue evidence="1">Muscle</tissue>
    </source>
</reference>
<evidence type="ECO:0000313" key="2">
    <source>
        <dbReference type="Proteomes" id="UP000324222"/>
    </source>
</evidence>
<comment type="caution">
    <text evidence="1">The sequence shown here is derived from an EMBL/GenBank/DDBJ whole genome shotgun (WGS) entry which is preliminary data.</text>
</comment>
<dbReference type="AlphaFoldDB" id="A0A5B7DS88"/>
<evidence type="ECO:0000313" key="1">
    <source>
        <dbReference type="EMBL" id="MPC24481.1"/>
    </source>
</evidence>
<accession>A0A5B7DS88</accession>
<gene>
    <name evidence="1" type="ORF">E2C01_017562</name>
</gene>
<name>A0A5B7DS88_PORTR</name>
<dbReference type="EMBL" id="VSRR010001334">
    <property type="protein sequence ID" value="MPC24481.1"/>
    <property type="molecule type" value="Genomic_DNA"/>
</dbReference>
<dbReference type="Proteomes" id="UP000324222">
    <property type="component" value="Unassembled WGS sequence"/>
</dbReference>
<proteinExistence type="predicted"/>
<keyword evidence="2" id="KW-1185">Reference proteome</keyword>
<protein>
    <submittedName>
        <fullName evidence="1">Uncharacterized protein</fullName>
    </submittedName>
</protein>
<organism evidence="1 2">
    <name type="scientific">Portunus trituberculatus</name>
    <name type="common">Swimming crab</name>
    <name type="synonym">Neptunus trituberculatus</name>
    <dbReference type="NCBI Taxonomy" id="210409"/>
    <lineage>
        <taxon>Eukaryota</taxon>
        <taxon>Metazoa</taxon>
        <taxon>Ecdysozoa</taxon>
        <taxon>Arthropoda</taxon>
        <taxon>Crustacea</taxon>
        <taxon>Multicrustacea</taxon>
        <taxon>Malacostraca</taxon>
        <taxon>Eumalacostraca</taxon>
        <taxon>Eucarida</taxon>
        <taxon>Decapoda</taxon>
        <taxon>Pleocyemata</taxon>
        <taxon>Brachyura</taxon>
        <taxon>Eubrachyura</taxon>
        <taxon>Portunoidea</taxon>
        <taxon>Portunidae</taxon>
        <taxon>Portuninae</taxon>
        <taxon>Portunus</taxon>
    </lineage>
</organism>